<dbReference type="KEGG" id="thes:FHQ07_06845"/>
<dbReference type="OrthoDB" id="6054159at2"/>
<evidence type="ECO:0000256" key="1">
    <source>
        <dbReference type="SAM" id="Phobius"/>
    </source>
</evidence>
<protein>
    <recommendedName>
        <fullName evidence="4">Transmembrane protein</fullName>
    </recommendedName>
</protein>
<name>A0A5B7ZTG6_9GAMM</name>
<dbReference type="Proteomes" id="UP000308149">
    <property type="component" value="Chromosome"/>
</dbReference>
<accession>A0A5B7ZTG6</accession>
<proteinExistence type="predicted"/>
<keyword evidence="3" id="KW-1185">Reference proteome</keyword>
<keyword evidence="1" id="KW-0812">Transmembrane</keyword>
<reference evidence="2 3" key="1">
    <citation type="submission" date="2019-06" db="EMBL/GenBank/DDBJ databases">
        <title>Thermomonas aquatica sp. nov., isolated from an industrial wastewater treatment plant.</title>
        <authorList>
            <person name="Jeon J.H."/>
            <person name="Park D.-S."/>
        </authorList>
    </citation>
    <scope>NUCLEOTIDE SEQUENCE [LARGE SCALE GENOMIC DNA]</scope>
    <source>
        <strain evidence="2 3">SY21</strain>
    </source>
</reference>
<organism evidence="2 3">
    <name type="scientific">Thermomonas aquatica</name>
    <dbReference type="NCBI Taxonomy" id="2202149"/>
    <lineage>
        <taxon>Bacteria</taxon>
        <taxon>Pseudomonadati</taxon>
        <taxon>Pseudomonadota</taxon>
        <taxon>Gammaproteobacteria</taxon>
        <taxon>Lysobacterales</taxon>
        <taxon>Lysobacteraceae</taxon>
        <taxon>Thermomonas</taxon>
    </lineage>
</organism>
<keyword evidence="1" id="KW-1133">Transmembrane helix</keyword>
<feature type="transmembrane region" description="Helical" evidence="1">
    <location>
        <begin position="35"/>
        <end position="53"/>
    </location>
</feature>
<feature type="transmembrane region" description="Helical" evidence="1">
    <location>
        <begin position="65"/>
        <end position="89"/>
    </location>
</feature>
<dbReference type="EMBL" id="CP040871">
    <property type="protein sequence ID" value="QDA58471.1"/>
    <property type="molecule type" value="Genomic_DNA"/>
</dbReference>
<dbReference type="AlphaFoldDB" id="A0A5B7ZTG6"/>
<feature type="transmembrane region" description="Helical" evidence="1">
    <location>
        <begin position="6"/>
        <end position="23"/>
    </location>
</feature>
<evidence type="ECO:0000313" key="3">
    <source>
        <dbReference type="Proteomes" id="UP000308149"/>
    </source>
</evidence>
<keyword evidence="1" id="KW-0472">Membrane</keyword>
<sequence>MPALALVLFAPWFLILAALYWLYPRQPRNVARARFDSAALLLAFAACLASLYWSFGFADRSHGQLWPQILATSVGYGVFLAVLTTAFFLRRKLLASA</sequence>
<gene>
    <name evidence="2" type="ORF">FHQ07_06845</name>
</gene>
<evidence type="ECO:0000313" key="2">
    <source>
        <dbReference type="EMBL" id="QDA58471.1"/>
    </source>
</evidence>
<evidence type="ECO:0008006" key="4">
    <source>
        <dbReference type="Google" id="ProtNLM"/>
    </source>
</evidence>